<dbReference type="InterPro" id="IPR000357">
    <property type="entry name" value="HEAT"/>
</dbReference>
<dbReference type="Proteomes" id="UP000676336">
    <property type="component" value="Unassembled WGS sequence"/>
</dbReference>
<comment type="function">
    <text evidence="2">Catalyzes the hydroxylation of the N(6)-(4-aminobutyl)-L-lysine intermediate produced by deoxyhypusine synthase/DHPS on a critical lysine of the eukaryotic translation initiation factor 5A/eIF-5A. This is the second step of the post-translational modification of that lysine into an unusual amino acid residue named hypusine. Hypusination is unique to mature eIF-5A factor and is essential for its function.</text>
</comment>
<gene>
    <name evidence="5" type="ORF">MBJ925_LOCUS9140</name>
    <name evidence="6" type="ORF">SMN809_LOCUS5445</name>
</gene>
<dbReference type="Proteomes" id="UP000663824">
    <property type="component" value="Unassembled WGS sequence"/>
</dbReference>
<reference evidence="5" key="1">
    <citation type="submission" date="2021-02" db="EMBL/GenBank/DDBJ databases">
        <authorList>
            <person name="Nowell W R."/>
        </authorList>
    </citation>
    <scope>NUCLEOTIDE SEQUENCE</scope>
</reference>
<evidence type="ECO:0000256" key="1">
    <source>
        <dbReference type="ARBA" id="ARBA00022737"/>
    </source>
</evidence>
<dbReference type="InterPro" id="IPR004155">
    <property type="entry name" value="PBS_lyase_HEAT"/>
</dbReference>
<evidence type="ECO:0000256" key="2">
    <source>
        <dbReference type="ARBA" id="ARBA00045876"/>
    </source>
</evidence>
<keyword evidence="1" id="KW-0677">Repeat</keyword>
<dbReference type="SUPFAM" id="SSF48371">
    <property type="entry name" value="ARM repeat"/>
    <property type="match status" value="1"/>
</dbReference>
<dbReference type="SMART" id="SM01349">
    <property type="entry name" value="TOG"/>
    <property type="match status" value="1"/>
</dbReference>
<organism evidence="5 7">
    <name type="scientific">Rotaria magnacalcarata</name>
    <dbReference type="NCBI Taxonomy" id="392030"/>
    <lineage>
        <taxon>Eukaryota</taxon>
        <taxon>Metazoa</taxon>
        <taxon>Spiralia</taxon>
        <taxon>Gnathifera</taxon>
        <taxon>Rotifera</taxon>
        <taxon>Eurotatoria</taxon>
        <taxon>Bdelloidea</taxon>
        <taxon>Philodinida</taxon>
        <taxon>Philodinidae</taxon>
        <taxon>Rotaria</taxon>
    </lineage>
</organism>
<accession>A0A816N6E5</accession>
<dbReference type="PANTHER" id="PTHR12697:SF5">
    <property type="entry name" value="DEOXYHYPUSINE HYDROXYLASE"/>
    <property type="match status" value="1"/>
</dbReference>
<dbReference type="PROSITE" id="PS50077">
    <property type="entry name" value="HEAT_REPEAT"/>
    <property type="match status" value="2"/>
</dbReference>
<comment type="caution">
    <text evidence="5">The sequence shown here is derived from an EMBL/GenBank/DDBJ whole genome shotgun (WGS) entry which is preliminary data.</text>
</comment>
<proteinExistence type="predicted"/>
<dbReference type="GO" id="GO:0016491">
    <property type="term" value="F:oxidoreductase activity"/>
    <property type="evidence" value="ECO:0007669"/>
    <property type="project" value="TreeGrafter"/>
</dbReference>
<dbReference type="InterPro" id="IPR034085">
    <property type="entry name" value="TOG"/>
</dbReference>
<dbReference type="Gene3D" id="1.25.10.10">
    <property type="entry name" value="Leucine-rich Repeat Variant"/>
    <property type="match status" value="2"/>
</dbReference>
<dbReference type="AlphaFoldDB" id="A0A816N6E5"/>
<dbReference type="InterPro" id="IPR016024">
    <property type="entry name" value="ARM-type_fold"/>
</dbReference>
<evidence type="ECO:0000256" key="3">
    <source>
        <dbReference type="PROSITE-ProRule" id="PRU00103"/>
    </source>
</evidence>
<dbReference type="InterPro" id="IPR011989">
    <property type="entry name" value="ARM-like"/>
</dbReference>
<name>A0A816N6E5_9BILA</name>
<sequence length="747" mass="83058">MTEWLCRRYLAKQNIQHEASGKNEVYECCRDELPFLETLAFNGMKKNIIILDPQLVEKAMKETRCSLKDHPHLFNIGVLKSLDSRSTGNQILTSKDYYFVHLSFQEYFAARYCFNALNAPTAASQTVIEFINTHKYDQHLALVFTFVSGLVSESDRKPCFNAFWETIQAKPLDLVGIRHMQLLITCIEETSDKSTISRYTELVQWIGKYIKHNIFKKDKIIRQHLVPSLQRAQSITCDQIIINVLINLLQHGDAKNTLEVLLFIRDLQISNPPSILLNSVVIALDNGFKEVRGNACQALGRMGEKTTTNEVINKLVSVALEDATLNVRINACKALGVMGEKVATNQFINKLVSALRDEDWDVRASACEVVGMMGEKVATTEVINKLVSALGDEDSSVREKAYEALGRMGDKAAMTEVINKLVNTLEDEDWNVRQKACEGLRMMGEKAATTEIINKLVSVLEDENKDVRASACEVLGMMGEKVTTSEVINKLVITLEDEDWNVRENANEALGRMGEKAATSEVINKLLSTLEDEDKDVRASACEVLGMMGGKVATSEMISKLVSALEDEDWIVRANACKALGVMGKKAANIATNEVFRKLLIEVNCNASWSWDAATALNNMLSTPAVISHLDPMIVSDVCLCKYATAILENVSADELISICFSSKNIDWLRVVIFCALCNGAAVTATEEKVVIHSRNKTVDLCFPSLKLHHEMIKAFSDQAEQLHLSLEMSSEASNKPNIASSCCNIC</sequence>
<protein>
    <recommendedName>
        <fullName evidence="4">TOG domain-containing protein</fullName>
    </recommendedName>
</protein>
<dbReference type="SMART" id="SM00567">
    <property type="entry name" value="EZ_HEAT"/>
    <property type="match status" value="8"/>
</dbReference>
<dbReference type="PANTHER" id="PTHR12697">
    <property type="entry name" value="PBS LYASE HEAT-LIKE PROTEIN"/>
    <property type="match status" value="1"/>
</dbReference>
<dbReference type="EMBL" id="CAJNRE010003430">
    <property type="protein sequence ID" value="CAF2018702.1"/>
    <property type="molecule type" value="Genomic_DNA"/>
</dbReference>
<evidence type="ECO:0000313" key="7">
    <source>
        <dbReference type="Proteomes" id="UP000663824"/>
    </source>
</evidence>
<feature type="repeat" description="HEAT" evidence="3">
    <location>
        <begin position="452"/>
        <end position="490"/>
    </location>
</feature>
<dbReference type="Pfam" id="PF02985">
    <property type="entry name" value="HEAT"/>
    <property type="match status" value="1"/>
</dbReference>
<evidence type="ECO:0000313" key="6">
    <source>
        <dbReference type="EMBL" id="CAF3877803.1"/>
    </source>
</evidence>
<feature type="repeat" description="HEAT" evidence="3">
    <location>
        <begin position="487"/>
        <end position="525"/>
    </location>
</feature>
<dbReference type="Pfam" id="PF13646">
    <property type="entry name" value="HEAT_2"/>
    <property type="match status" value="4"/>
</dbReference>
<dbReference type="EMBL" id="CAJOBI010001371">
    <property type="protein sequence ID" value="CAF3877803.1"/>
    <property type="molecule type" value="Genomic_DNA"/>
</dbReference>
<feature type="domain" description="TOG" evidence="4">
    <location>
        <begin position="372"/>
        <end position="578"/>
    </location>
</feature>
<evidence type="ECO:0000313" key="5">
    <source>
        <dbReference type="EMBL" id="CAF2018702.1"/>
    </source>
</evidence>
<dbReference type="InterPro" id="IPR021133">
    <property type="entry name" value="HEAT_type_2"/>
</dbReference>
<evidence type="ECO:0000259" key="4">
    <source>
        <dbReference type="SMART" id="SM01349"/>
    </source>
</evidence>